<dbReference type="AlphaFoldDB" id="A0A973W3E0"/>
<gene>
    <name evidence="1" type="ORF">HAP48_026500</name>
</gene>
<reference evidence="1" key="1">
    <citation type="submission" date="2020-06" db="EMBL/GenBank/DDBJ databases">
        <title>Whole Genome Sequence of Bradyrhizobium sp. Strain 1S1.</title>
        <authorList>
            <person name="Bromfield E.S.P."/>
            <person name="Cloutier S."/>
        </authorList>
    </citation>
    <scope>NUCLEOTIDE SEQUENCE [LARGE SCALE GENOMIC DNA]</scope>
    <source>
        <strain evidence="1">1S1</strain>
    </source>
</reference>
<name>A0A973W3E0_9BRAD</name>
<evidence type="ECO:0000313" key="1">
    <source>
        <dbReference type="EMBL" id="NVI46445.1"/>
    </source>
</evidence>
<protein>
    <submittedName>
        <fullName evidence="1">Uncharacterized protein</fullName>
    </submittedName>
</protein>
<comment type="caution">
    <text evidence="1">The sequence shown here is derived from an EMBL/GenBank/DDBJ whole genome shotgun (WGS) entry which is preliminary data.</text>
</comment>
<dbReference type="EMBL" id="JAAOLE020000001">
    <property type="protein sequence ID" value="NVI46445.1"/>
    <property type="molecule type" value="Genomic_DNA"/>
</dbReference>
<sequence>MALHTYTDYCKGLFGVNDGFTGVVYSDTGRLNYAAVVNGRMLQNKRGMNRWFGSAEAAQKAIEAED</sequence>
<dbReference type="RefSeq" id="WP_166205767.1">
    <property type="nucleotide sequence ID" value="NZ_CP088285.1"/>
</dbReference>
<proteinExistence type="predicted"/>
<accession>A0A973W3E0</accession>
<organism evidence="1">
    <name type="scientific">Bradyrhizobium septentrionale</name>
    <dbReference type="NCBI Taxonomy" id="1404411"/>
    <lineage>
        <taxon>Bacteria</taxon>
        <taxon>Pseudomonadati</taxon>
        <taxon>Pseudomonadota</taxon>
        <taxon>Alphaproteobacteria</taxon>
        <taxon>Hyphomicrobiales</taxon>
        <taxon>Nitrobacteraceae</taxon>
        <taxon>Bradyrhizobium</taxon>
    </lineage>
</organism>